<evidence type="ECO:0000313" key="2">
    <source>
        <dbReference type="EMBL" id="JAD58614.1"/>
    </source>
</evidence>
<name>A0A0A9B3T6_ARUDO</name>
<sequence length="63" mass="7427">MAKEDGNTKEPGSTSILGTLKRQRPNDSFNSCGLESWIFFLQHLKMMHQKALHQRRFLLHCRR</sequence>
<dbReference type="EMBL" id="GBRH01239281">
    <property type="protein sequence ID" value="JAD58614.1"/>
    <property type="molecule type" value="Transcribed_RNA"/>
</dbReference>
<evidence type="ECO:0000256" key="1">
    <source>
        <dbReference type="SAM" id="MobiDB-lite"/>
    </source>
</evidence>
<organism evidence="2">
    <name type="scientific">Arundo donax</name>
    <name type="common">Giant reed</name>
    <name type="synonym">Donax arundinaceus</name>
    <dbReference type="NCBI Taxonomy" id="35708"/>
    <lineage>
        <taxon>Eukaryota</taxon>
        <taxon>Viridiplantae</taxon>
        <taxon>Streptophyta</taxon>
        <taxon>Embryophyta</taxon>
        <taxon>Tracheophyta</taxon>
        <taxon>Spermatophyta</taxon>
        <taxon>Magnoliopsida</taxon>
        <taxon>Liliopsida</taxon>
        <taxon>Poales</taxon>
        <taxon>Poaceae</taxon>
        <taxon>PACMAD clade</taxon>
        <taxon>Arundinoideae</taxon>
        <taxon>Arundineae</taxon>
        <taxon>Arundo</taxon>
    </lineage>
</organism>
<reference evidence="2" key="2">
    <citation type="journal article" date="2015" name="Data Brief">
        <title>Shoot transcriptome of the giant reed, Arundo donax.</title>
        <authorList>
            <person name="Barrero R.A."/>
            <person name="Guerrero F.D."/>
            <person name="Moolhuijzen P."/>
            <person name="Goolsby J.A."/>
            <person name="Tidwell J."/>
            <person name="Bellgard S.E."/>
            <person name="Bellgard M.I."/>
        </authorList>
    </citation>
    <scope>NUCLEOTIDE SEQUENCE</scope>
    <source>
        <tissue evidence="2">Shoot tissue taken approximately 20 cm above the soil surface</tissue>
    </source>
</reference>
<proteinExistence type="predicted"/>
<reference evidence="2" key="1">
    <citation type="submission" date="2014-09" db="EMBL/GenBank/DDBJ databases">
        <authorList>
            <person name="Magalhaes I.L.F."/>
            <person name="Oliveira U."/>
            <person name="Santos F.R."/>
            <person name="Vidigal T.H.D.A."/>
            <person name="Brescovit A.D."/>
            <person name="Santos A.J."/>
        </authorList>
    </citation>
    <scope>NUCLEOTIDE SEQUENCE</scope>
    <source>
        <tissue evidence="2">Shoot tissue taken approximately 20 cm above the soil surface</tissue>
    </source>
</reference>
<accession>A0A0A9B3T6</accession>
<dbReference type="AlphaFoldDB" id="A0A0A9B3T6"/>
<protein>
    <submittedName>
        <fullName evidence="2">Uncharacterized protein</fullName>
    </submittedName>
</protein>
<feature type="region of interest" description="Disordered" evidence="1">
    <location>
        <begin position="1"/>
        <end position="26"/>
    </location>
</feature>